<dbReference type="EMBL" id="CAXAMM010026061">
    <property type="protein sequence ID" value="CAK9058144.1"/>
    <property type="molecule type" value="Genomic_DNA"/>
</dbReference>
<sequence length="131" mass="14309">MSGPDLQRKAFAAVKTGVTAPDIQLIFGNFGRNPNHVAGQVTKQYCQSDDIDIPEPYVIDLPVRVRTPDDWALGARQVGFFLPHVVGGMSDKEAVSGLSGLADFWEGQDLSDPKLEGNPLMTEDYKTFCPI</sequence>
<protein>
    <submittedName>
        <fullName evidence="1">Uncharacterized protein</fullName>
    </submittedName>
</protein>
<keyword evidence="2" id="KW-1185">Reference proteome</keyword>
<reference evidence="1 2" key="1">
    <citation type="submission" date="2024-02" db="EMBL/GenBank/DDBJ databases">
        <authorList>
            <person name="Chen Y."/>
            <person name="Shah S."/>
            <person name="Dougan E. K."/>
            <person name="Thang M."/>
            <person name="Chan C."/>
        </authorList>
    </citation>
    <scope>NUCLEOTIDE SEQUENCE [LARGE SCALE GENOMIC DNA]</scope>
</reference>
<feature type="non-terminal residue" evidence="1">
    <location>
        <position position="131"/>
    </location>
</feature>
<dbReference type="Proteomes" id="UP001642464">
    <property type="component" value="Unassembled WGS sequence"/>
</dbReference>
<accession>A0ABP0N5H6</accession>
<comment type="caution">
    <text evidence="1">The sequence shown here is derived from an EMBL/GenBank/DDBJ whole genome shotgun (WGS) entry which is preliminary data.</text>
</comment>
<gene>
    <name evidence="1" type="ORF">SCF082_LOCUS31050</name>
</gene>
<evidence type="ECO:0000313" key="1">
    <source>
        <dbReference type="EMBL" id="CAK9058144.1"/>
    </source>
</evidence>
<evidence type="ECO:0000313" key="2">
    <source>
        <dbReference type="Proteomes" id="UP001642464"/>
    </source>
</evidence>
<organism evidence="1 2">
    <name type="scientific">Durusdinium trenchii</name>
    <dbReference type="NCBI Taxonomy" id="1381693"/>
    <lineage>
        <taxon>Eukaryota</taxon>
        <taxon>Sar</taxon>
        <taxon>Alveolata</taxon>
        <taxon>Dinophyceae</taxon>
        <taxon>Suessiales</taxon>
        <taxon>Symbiodiniaceae</taxon>
        <taxon>Durusdinium</taxon>
    </lineage>
</organism>
<name>A0ABP0N5H6_9DINO</name>
<proteinExistence type="predicted"/>